<dbReference type="Proteomes" id="UP001597343">
    <property type="component" value="Unassembled WGS sequence"/>
</dbReference>
<dbReference type="PROSITE" id="PS51203">
    <property type="entry name" value="CS"/>
    <property type="match status" value="1"/>
</dbReference>
<proteinExistence type="inferred from homology"/>
<dbReference type="InterPro" id="IPR002068">
    <property type="entry name" value="A-crystallin/Hsp20_dom"/>
</dbReference>
<feature type="domain" description="SHSP" evidence="3">
    <location>
        <begin position="65"/>
        <end position="182"/>
    </location>
</feature>
<protein>
    <submittedName>
        <fullName evidence="5">Hsp20/alpha crystallin family protein</fullName>
    </submittedName>
</protein>
<name>A0ABW4ZS07_9BACL</name>
<evidence type="ECO:0000256" key="1">
    <source>
        <dbReference type="PROSITE-ProRule" id="PRU00285"/>
    </source>
</evidence>
<feature type="domain" description="CS" evidence="4">
    <location>
        <begin position="70"/>
        <end position="177"/>
    </location>
</feature>
<evidence type="ECO:0000259" key="4">
    <source>
        <dbReference type="PROSITE" id="PS51203"/>
    </source>
</evidence>
<dbReference type="SUPFAM" id="SSF49764">
    <property type="entry name" value="HSP20-like chaperones"/>
    <property type="match status" value="1"/>
</dbReference>
<sequence length="183" mass="20869">MVNNNGSQFEQMRNVGNMNESLRRMFGPQFLQNVMKQLPMTELNKLQSMPDWQGLFGGQGLHGTDVTQGLMPPRIDIYQTRQEVVAVVEVPGLESANDVKVDVQPDQLTVSGNLAGRFGNFSQDRFHLNERFRGSFERSVSLPHRVRPQQTRAQYKNGLLEIRMIKDMRRGSKPRGHSVPITF</sequence>
<comment type="similarity">
    <text evidence="1 2">Belongs to the small heat shock protein (HSP20) family.</text>
</comment>
<keyword evidence="6" id="KW-1185">Reference proteome</keyword>
<dbReference type="InterPro" id="IPR007052">
    <property type="entry name" value="CS_dom"/>
</dbReference>
<accession>A0ABW4ZS07</accession>
<reference evidence="6" key="1">
    <citation type="journal article" date="2019" name="Int. J. Syst. Evol. Microbiol.">
        <title>The Global Catalogue of Microorganisms (GCM) 10K type strain sequencing project: providing services to taxonomists for standard genome sequencing and annotation.</title>
        <authorList>
            <consortium name="The Broad Institute Genomics Platform"/>
            <consortium name="The Broad Institute Genome Sequencing Center for Infectious Disease"/>
            <person name="Wu L."/>
            <person name="Ma J."/>
        </authorList>
    </citation>
    <scope>NUCLEOTIDE SEQUENCE [LARGE SCALE GENOMIC DNA]</scope>
    <source>
        <strain evidence="6">CGMCC 1.13574</strain>
    </source>
</reference>
<dbReference type="CDD" id="cd06464">
    <property type="entry name" value="ACD_sHsps-like"/>
    <property type="match status" value="1"/>
</dbReference>
<evidence type="ECO:0000256" key="2">
    <source>
        <dbReference type="RuleBase" id="RU003616"/>
    </source>
</evidence>
<dbReference type="InterPro" id="IPR031107">
    <property type="entry name" value="Small_HSP"/>
</dbReference>
<gene>
    <name evidence="5" type="ORF">ACFSOY_00165</name>
</gene>
<dbReference type="InterPro" id="IPR008978">
    <property type="entry name" value="HSP20-like_chaperone"/>
</dbReference>
<dbReference type="EMBL" id="JBHUIO010000002">
    <property type="protein sequence ID" value="MFD2168445.1"/>
    <property type="molecule type" value="Genomic_DNA"/>
</dbReference>
<dbReference type="RefSeq" id="WP_386043170.1">
    <property type="nucleotide sequence ID" value="NZ_JBHUIO010000002.1"/>
</dbReference>
<dbReference type="Pfam" id="PF00011">
    <property type="entry name" value="HSP20"/>
    <property type="match status" value="1"/>
</dbReference>
<dbReference type="Gene3D" id="2.60.40.790">
    <property type="match status" value="1"/>
</dbReference>
<evidence type="ECO:0000259" key="3">
    <source>
        <dbReference type="PROSITE" id="PS01031"/>
    </source>
</evidence>
<dbReference type="PROSITE" id="PS01031">
    <property type="entry name" value="SHSP"/>
    <property type="match status" value="1"/>
</dbReference>
<evidence type="ECO:0000313" key="6">
    <source>
        <dbReference type="Proteomes" id="UP001597343"/>
    </source>
</evidence>
<comment type="caution">
    <text evidence="5">The sequence shown here is derived from an EMBL/GenBank/DDBJ whole genome shotgun (WGS) entry which is preliminary data.</text>
</comment>
<organism evidence="5 6">
    <name type="scientific">Tumebacillus lipolyticus</name>
    <dbReference type="NCBI Taxonomy" id="1280370"/>
    <lineage>
        <taxon>Bacteria</taxon>
        <taxon>Bacillati</taxon>
        <taxon>Bacillota</taxon>
        <taxon>Bacilli</taxon>
        <taxon>Bacillales</taxon>
        <taxon>Alicyclobacillaceae</taxon>
        <taxon>Tumebacillus</taxon>
    </lineage>
</organism>
<evidence type="ECO:0000313" key="5">
    <source>
        <dbReference type="EMBL" id="MFD2168445.1"/>
    </source>
</evidence>
<dbReference type="PANTHER" id="PTHR11527">
    <property type="entry name" value="HEAT-SHOCK PROTEIN 20 FAMILY MEMBER"/>
    <property type="match status" value="1"/>
</dbReference>